<dbReference type="AlphaFoldDB" id="A0A484TZE8"/>
<protein>
    <submittedName>
        <fullName evidence="2">Uncharacterized protein</fullName>
    </submittedName>
</protein>
<evidence type="ECO:0000256" key="1">
    <source>
        <dbReference type="SAM" id="MobiDB-lite"/>
    </source>
</evidence>
<proteinExistence type="predicted"/>
<dbReference type="EMBL" id="CAADIO010000004">
    <property type="protein sequence ID" value="VFR80114.1"/>
    <property type="molecule type" value="Genomic_DNA"/>
</dbReference>
<accession>A0A484TZE8</accession>
<feature type="region of interest" description="Disordered" evidence="1">
    <location>
        <begin position="13"/>
        <end position="62"/>
    </location>
</feature>
<evidence type="ECO:0000313" key="2">
    <source>
        <dbReference type="EMBL" id="VFR80114.1"/>
    </source>
</evidence>
<gene>
    <name evidence="2" type="ORF">RAN3_2329</name>
</gene>
<reference evidence="2" key="1">
    <citation type="submission" date="2019-03" db="EMBL/GenBank/DDBJ databases">
        <authorList>
            <person name="Danneels B."/>
        </authorList>
    </citation>
    <scope>NUCLEOTIDE SEQUENCE</scope>
</reference>
<organism evidence="2">
    <name type="scientific">plant metagenome</name>
    <dbReference type="NCBI Taxonomy" id="1297885"/>
    <lineage>
        <taxon>unclassified sequences</taxon>
        <taxon>metagenomes</taxon>
        <taxon>organismal metagenomes</taxon>
    </lineage>
</organism>
<name>A0A484TZE8_9ZZZZ</name>
<sequence>MGSIILPIMARSTRPCPSAGACAPMSDGGLPANSPSPSGRKAPGQTGPARVTDLYAGSPSLA</sequence>